<reference evidence="2" key="1">
    <citation type="submission" date="2021-11" db="EMBL/GenBank/DDBJ databases">
        <title>Genome sequence.</title>
        <authorList>
            <person name="Sun Q."/>
        </authorList>
    </citation>
    <scope>NUCLEOTIDE SEQUENCE</scope>
    <source>
        <strain evidence="2">JC740</strain>
    </source>
</reference>
<accession>A0ABS8NL71</accession>
<feature type="region of interest" description="Disordered" evidence="1">
    <location>
        <begin position="46"/>
        <end position="69"/>
    </location>
</feature>
<feature type="compositionally biased region" description="Polar residues" evidence="1">
    <location>
        <begin position="1"/>
        <end position="12"/>
    </location>
</feature>
<organism evidence="2 3">
    <name type="scientific">Rhodopirellula halodulae</name>
    <dbReference type="NCBI Taxonomy" id="2894198"/>
    <lineage>
        <taxon>Bacteria</taxon>
        <taxon>Pseudomonadati</taxon>
        <taxon>Planctomycetota</taxon>
        <taxon>Planctomycetia</taxon>
        <taxon>Pirellulales</taxon>
        <taxon>Pirellulaceae</taxon>
        <taxon>Rhodopirellula</taxon>
    </lineage>
</organism>
<comment type="caution">
    <text evidence="2">The sequence shown here is derived from an EMBL/GenBank/DDBJ whole genome shotgun (WGS) entry which is preliminary data.</text>
</comment>
<evidence type="ECO:0000313" key="2">
    <source>
        <dbReference type="EMBL" id="MCC9643558.1"/>
    </source>
</evidence>
<dbReference type="EMBL" id="JAJKFW010000025">
    <property type="protein sequence ID" value="MCC9643558.1"/>
    <property type="molecule type" value="Genomic_DNA"/>
</dbReference>
<evidence type="ECO:0000256" key="1">
    <source>
        <dbReference type="SAM" id="MobiDB-lite"/>
    </source>
</evidence>
<dbReference type="RefSeq" id="WP_230274503.1">
    <property type="nucleotide sequence ID" value="NZ_JAJKFW010000025.1"/>
</dbReference>
<feature type="region of interest" description="Disordered" evidence="1">
    <location>
        <begin position="160"/>
        <end position="181"/>
    </location>
</feature>
<proteinExistence type="predicted"/>
<feature type="region of interest" description="Disordered" evidence="1">
    <location>
        <begin position="1"/>
        <end position="21"/>
    </location>
</feature>
<sequence length="348" mass="38828">MKPDNENGNTESSAEERLRPQSVFGVDFSGAAQSGKNAWLAELEFSDRPSPAKHVPGQEPLRWGRNQPQQLPPLTLVNLQSLGTLAESDEREQVCAWLSGRIVESEKALWGMDFPFGLPIELGLGNWRDQLRHVAAHEGDAKSYGRSLVELAESRLAAGSSGTDESIGKVSPTKHIRRQTDRETQTPFDCYHYRIIYQTFHGMRDVLQPLAANPSTAVMPFQCAKMRLDTRRPLGETAWADGPISRVVVEACPSSTLKRMGWPHQQYKQPDAKEVDSARLKNRQNILLGLKDWVRISLQHRAVMLQNPGGDALDAVLAGLGAWLGWQRADHKAICAHKRYPSEGFVYC</sequence>
<evidence type="ECO:0000313" key="3">
    <source>
        <dbReference type="Proteomes" id="UP001430306"/>
    </source>
</evidence>
<keyword evidence="3" id="KW-1185">Reference proteome</keyword>
<name>A0ABS8NL71_9BACT</name>
<gene>
    <name evidence="2" type="ORF">LOC71_14835</name>
</gene>
<dbReference type="Proteomes" id="UP001430306">
    <property type="component" value="Unassembled WGS sequence"/>
</dbReference>
<protein>
    <submittedName>
        <fullName evidence="2">DUF429 domain-containing protein</fullName>
    </submittedName>
</protein>